<dbReference type="Pfam" id="PF12796">
    <property type="entry name" value="Ank_2"/>
    <property type="match status" value="3"/>
</dbReference>
<dbReference type="AlphaFoldDB" id="A0A2J6PSJ3"/>
<keyword evidence="5" id="KW-1185">Reference proteome</keyword>
<accession>A0A2J6PSJ3</accession>
<dbReference type="OrthoDB" id="341259at2759"/>
<evidence type="ECO:0000313" key="5">
    <source>
        <dbReference type="Proteomes" id="UP000235672"/>
    </source>
</evidence>
<gene>
    <name evidence="4" type="ORF">NA56DRAFT_752650</name>
</gene>
<evidence type="ECO:0000256" key="1">
    <source>
        <dbReference type="ARBA" id="ARBA00022737"/>
    </source>
</evidence>
<evidence type="ECO:0000256" key="3">
    <source>
        <dbReference type="PROSITE-ProRule" id="PRU00023"/>
    </source>
</evidence>
<feature type="repeat" description="ANK" evidence="3">
    <location>
        <begin position="65"/>
        <end position="97"/>
    </location>
</feature>
<feature type="repeat" description="ANK" evidence="3">
    <location>
        <begin position="352"/>
        <end position="384"/>
    </location>
</feature>
<feature type="repeat" description="ANK" evidence="3">
    <location>
        <begin position="211"/>
        <end position="244"/>
    </location>
</feature>
<dbReference type="PRINTS" id="PR01415">
    <property type="entry name" value="ANKYRIN"/>
</dbReference>
<reference evidence="4 5" key="1">
    <citation type="submission" date="2016-05" db="EMBL/GenBank/DDBJ databases">
        <title>A degradative enzymes factory behind the ericoid mycorrhizal symbiosis.</title>
        <authorList>
            <consortium name="DOE Joint Genome Institute"/>
            <person name="Martino E."/>
            <person name="Morin E."/>
            <person name="Grelet G."/>
            <person name="Kuo A."/>
            <person name="Kohler A."/>
            <person name="Daghino S."/>
            <person name="Barry K."/>
            <person name="Choi C."/>
            <person name="Cichocki N."/>
            <person name="Clum A."/>
            <person name="Copeland A."/>
            <person name="Hainaut M."/>
            <person name="Haridas S."/>
            <person name="Labutti K."/>
            <person name="Lindquist E."/>
            <person name="Lipzen A."/>
            <person name="Khouja H.-R."/>
            <person name="Murat C."/>
            <person name="Ohm R."/>
            <person name="Olson A."/>
            <person name="Spatafora J."/>
            <person name="Veneault-Fourrey C."/>
            <person name="Henrissat B."/>
            <person name="Grigoriev I."/>
            <person name="Martin F."/>
            <person name="Perotto S."/>
        </authorList>
    </citation>
    <scope>NUCLEOTIDE SEQUENCE [LARGE SCALE GENOMIC DNA]</scope>
    <source>
        <strain evidence="4 5">UAMH 7357</strain>
    </source>
</reference>
<feature type="repeat" description="ANK" evidence="3">
    <location>
        <begin position="245"/>
        <end position="277"/>
    </location>
</feature>
<organism evidence="4 5">
    <name type="scientific">Hyaloscypha hepaticicola</name>
    <dbReference type="NCBI Taxonomy" id="2082293"/>
    <lineage>
        <taxon>Eukaryota</taxon>
        <taxon>Fungi</taxon>
        <taxon>Dikarya</taxon>
        <taxon>Ascomycota</taxon>
        <taxon>Pezizomycotina</taxon>
        <taxon>Leotiomycetes</taxon>
        <taxon>Helotiales</taxon>
        <taxon>Hyaloscyphaceae</taxon>
        <taxon>Hyaloscypha</taxon>
    </lineage>
</organism>
<dbReference type="PANTHER" id="PTHR24198:SF165">
    <property type="entry name" value="ANKYRIN REPEAT-CONTAINING PROTEIN-RELATED"/>
    <property type="match status" value="1"/>
</dbReference>
<dbReference type="InterPro" id="IPR036770">
    <property type="entry name" value="Ankyrin_rpt-contain_sf"/>
</dbReference>
<keyword evidence="2 3" id="KW-0040">ANK repeat</keyword>
<dbReference type="SUPFAM" id="SSF48403">
    <property type="entry name" value="Ankyrin repeat"/>
    <property type="match status" value="2"/>
</dbReference>
<sequence>MLSGKNGVLFDEVMEAIQQQQHGGGITAVSKNEASLLHIVALLNKVEFIGILLQRGAEIDLGAGELGTPLHFAALSGGTEAVLFFLDQGANADAMDSQGMTPFMKACEAGKETTAQVLINRTTDVMLQAHVTLRMDCKEGLTWVVQELLHRGGGHAEILTLLLDHGATINSSKRPVENQLFIAAVDSGSKVTIKLLIESDPAHFLFARTSRRESALHIACKMGLSSAIVQWLVDTGAENDGVDIDGRSALHHAVLAGNDKLMHILLNAKVDINIKDNLGLTAMDIAMQHKKLQLFAIDNIEAIEYIIDRMYTLDKNGNSSLHFASDPFTSWEKIEEFQRSNIKLPVNSLNHKGESALHIATEKRLLPNVWLLLAYGADGCMQNSKTGDTPLHHAVAGHWKEGIELLLEKGANVNIKNSNTRDTPLHYAAA</sequence>
<feature type="repeat" description="ANK" evidence="3">
    <location>
        <begin position="386"/>
        <end position="418"/>
    </location>
</feature>
<dbReference type="EMBL" id="KZ613502">
    <property type="protein sequence ID" value="PMD16982.1"/>
    <property type="molecule type" value="Genomic_DNA"/>
</dbReference>
<dbReference type="Proteomes" id="UP000235672">
    <property type="component" value="Unassembled WGS sequence"/>
</dbReference>
<name>A0A2J6PSJ3_9HELO</name>
<dbReference type="PROSITE" id="PS50088">
    <property type="entry name" value="ANK_REPEAT"/>
    <property type="match status" value="5"/>
</dbReference>
<dbReference type="PROSITE" id="PS50297">
    <property type="entry name" value="ANK_REP_REGION"/>
    <property type="match status" value="4"/>
</dbReference>
<protein>
    <submittedName>
        <fullName evidence="4">Ankyrin</fullName>
    </submittedName>
</protein>
<proteinExistence type="predicted"/>
<dbReference type="PANTHER" id="PTHR24198">
    <property type="entry name" value="ANKYRIN REPEAT AND PROTEIN KINASE DOMAIN-CONTAINING PROTEIN"/>
    <property type="match status" value="1"/>
</dbReference>
<dbReference type="InterPro" id="IPR002110">
    <property type="entry name" value="Ankyrin_rpt"/>
</dbReference>
<keyword evidence="1" id="KW-0677">Repeat</keyword>
<dbReference type="STRING" id="1745343.A0A2J6PSJ3"/>
<evidence type="ECO:0000313" key="4">
    <source>
        <dbReference type="EMBL" id="PMD16982.1"/>
    </source>
</evidence>
<dbReference type="Gene3D" id="1.25.40.20">
    <property type="entry name" value="Ankyrin repeat-containing domain"/>
    <property type="match status" value="3"/>
</dbReference>
<evidence type="ECO:0000256" key="2">
    <source>
        <dbReference type="ARBA" id="ARBA00023043"/>
    </source>
</evidence>
<dbReference type="SMART" id="SM00248">
    <property type="entry name" value="ANK"/>
    <property type="match status" value="9"/>
</dbReference>